<dbReference type="Proteomes" id="UP000325286">
    <property type="component" value="Chromosome"/>
</dbReference>
<organism evidence="1 2">
    <name type="scientific">Roseimaritima ulvae</name>
    <dbReference type="NCBI Taxonomy" id="980254"/>
    <lineage>
        <taxon>Bacteria</taxon>
        <taxon>Pseudomonadati</taxon>
        <taxon>Planctomycetota</taxon>
        <taxon>Planctomycetia</taxon>
        <taxon>Pirellulales</taxon>
        <taxon>Pirellulaceae</taxon>
        <taxon>Roseimaritima</taxon>
    </lineage>
</organism>
<keyword evidence="2" id="KW-1185">Reference proteome</keyword>
<proteinExistence type="predicted"/>
<name>A0A5B9QVA1_9BACT</name>
<evidence type="ECO:0000313" key="1">
    <source>
        <dbReference type="EMBL" id="QEG42967.1"/>
    </source>
</evidence>
<reference evidence="1 2" key="1">
    <citation type="submission" date="2019-08" db="EMBL/GenBank/DDBJ databases">
        <title>Deep-cultivation of Planctomycetes and their phenomic and genomic characterization uncovers novel biology.</title>
        <authorList>
            <person name="Wiegand S."/>
            <person name="Jogler M."/>
            <person name="Boedeker C."/>
            <person name="Pinto D."/>
            <person name="Vollmers J."/>
            <person name="Rivas-Marin E."/>
            <person name="Kohn T."/>
            <person name="Peeters S.H."/>
            <person name="Heuer A."/>
            <person name="Rast P."/>
            <person name="Oberbeckmann S."/>
            <person name="Bunk B."/>
            <person name="Jeske O."/>
            <person name="Meyerdierks A."/>
            <person name="Storesund J.E."/>
            <person name="Kallscheuer N."/>
            <person name="Luecker S."/>
            <person name="Lage O.M."/>
            <person name="Pohl T."/>
            <person name="Merkel B.J."/>
            <person name="Hornburger P."/>
            <person name="Mueller R.-W."/>
            <person name="Bruemmer F."/>
            <person name="Labrenz M."/>
            <person name="Spormann A.M."/>
            <person name="Op den Camp H."/>
            <person name="Overmann J."/>
            <person name="Amann R."/>
            <person name="Jetten M.S.M."/>
            <person name="Mascher T."/>
            <person name="Medema M.H."/>
            <person name="Devos D.P."/>
            <person name="Kaster A.-K."/>
            <person name="Ovreas L."/>
            <person name="Rohde M."/>
            <person name="Galperin M.Y."/>
            <person name="Jogler C."/>
        </authorList>
    </citation>
    <scope>NUCLEOTIDE SEQUENCE [LARGE SCALE GENOMIC DNA]</scope>
    <source>
        <strain evidence="1 2">UC8</strain>
    </source>
</reference>
<protein>
    <submittedName>
        <fullName evidence="1">Uncharacterized protein</fullName>
    </submittedName>
</protein>
<evidence type="ECO:0000313" key="2">
    <source>
        <dbReference type="Proteomes" id="UP000325286"/>
    </source>
</evidence>
<dbReference type="KEGG" id="rul:UC8_50100"/>
<dbReference type="AlphaFoldDB" id="A0A5B9QVA1"/>
<gene>
    <name evidence="1" type="ORF">UC8_50100</name>
</gene>
<dbReference type="EMBL" id="CP042914">
    <property type="protein sequence ID" value="QEG42967.1"/>
    <property type="molecule type" value="Genomic_DNA"/>
</dbReference>
<sequence>MGPRPVYLSSMGPRPVETALRKPPPLHTGQGPMLLCFAHGPGAHATKKVAGREPVVSRGDWYRFAKGLLAITGERPL</sequence>
<accession>A0A5B9QVA1</accession>